<dbReference type="InterPro" id="IPR006283">
    <property type="entry name" value="ThiL-like"/>
</dbReference>
<feature type="binding site" evidence="2">
    <location>
        <position position="133"/>
    </location>
    <ligand>
        <name>Mg(2+)</name>
        <dbReference type="ChEBI" id="CHEBI:18420"/>
        <label>1</label>
    </ligand>
</feature>
<keyword evidence="2" id="KW-0547">Nucleotide-binding</keyword>
<feature type="binding site" evidence="2">
    <location>
        <position position="55"/>
    </location>
    <ligand>
        <name>Mg(2+)</name>
        <dbReference type="ChEBI" id="CHEBI:18420"/>
        <label>1</label>
    </ligand>
</feature>
<dbReference type="InterPro" id="IPR016188">
    <property type="entry name" value="PurM-like_N"/>
</dbReference>
<feature type="binding site" evidence="2">
    <location>
        <position position="246"/>
    </location>
    <ligand>
        <name>ATP</name>
        <dbReference type="ChEBI" id="CHEBI:30616"/>
    </ligand>
</feature>
<dbReference type="AlphaFoldDB" id="B4S4E1"/>
<dbReference type="KEGG" id="paa:Paes_0332"/>
<comment type="function">
    <text evidence="2">Catalyzes the ATP-dependent phosphorylation of thiamine-monophosphate (TMP) to form thiamine-pyrophosphate (TPP), the active form of vitamin B1.</text>
</comment>
<dbReference type="InterPro" id="IPR010918">
    <property type="entry name" value="PurM-like_C_dom"/>
</dbReference>
<dbReference type="SUPFAM" id="SSF56042">
    <property type="entry name" value="PurM C-terminal domain-like"/>
    <property type="match status" value="1"/>
</dbReference>
<keyword evidence="2" id="KW-0067">ATP-binding</keyword>
<dbReference type="PANTHER" id="PTHR30270:SF0">
    <property type="entry name" value="THIAMINE-MONOPHOSPHATE KINASE"/>
    <property type="match status" value="1"/>
</dbReference>
<dbReference type="HOGENOM" id="CLU_046964_1_1_10"/>
<keyword evidence="2" id="KW-0460">Magnesium</keyword>
<feature type="domain" description="PurM-like C-terminal" evidence="4">
    <location>
        <begin position="236"/>
        <end position="330"/>
    </location>
</feature>
<feature type="binding site" evidence="2">
    <location>
        <position position="54"/>
    </location>
    <ligand>
        <name>Mg(2+)</name>
        <dbReference type="ChEBI" id="CHEBI:18420"/>
        <label>4</label>
    </ligand>
</feature>
<dbReference type="HAMAP" id="MF_02128">
    <property type="entry name" value="TMP_kinase"/>
    <property type="match status" value="1"/>
</dbReference>
<dbReference type="PANTHER" id="PTHR30270">
    <property type="entry name" value="THIAMINE-MONOPHOSPHATE KINASE"/>
    <property type="match status" value="1"/>
</dbReference>
<feature type="domain" description="PurM-like N-terminal" evidence="3">
    <location>
        <begin position="37"/>
        <end position="150"/>
    </location>
</feature>
<feature type="binding site" evidence="2">
    <location>
        <position position="244"/>
    </location>
    <ligand>
        <name>Mg(2+)</name>
        <dbReference type="ChEBI" id="CHEBI:18420"/>
        <label>3</label>
    </ligand>
</feature>
<evidence type="ECO:0000256" key="2">
    <source>
        <dbReference type="HAMAP-Rule" id="MF_02128"/>
    </source>
</evidence>
<dbReference type="RefSeq" id="WP_012504926.1">
    <property type="nucleotide sequence ID" value="NC_011059.1"/>
</dbReference>
<reference evidence="5" key="1">
    <citation type="submission" date="2008-06" db="EMBL/GenBank/DDBJ databases">
        <title>Complete sequence of chromosome of Prosthecochloris aestuarii DSM 271.</title>
        <authorList>
            <consortium name="US DOE Joint Genome Institute"/>
            <person name="Lucas S."/>
            <person name="Copeland A."/>
            <person name="Lapidus A."/>
            <person name="Glavina del Rio T."/>
            <person name="Dalin E."/>
            <person name="Tice H."/>
            <person name="Bruce D."/>
            <person name="Goodwin L."/>
            <person name="Pitluck S."/>
            <person name="Schmutz J."/>
            <person name="Larimer F."/>
            <person name="Land M."/>
            <person name="Hauser L."/>
            <person name="Kyrpides N."/>
            <person name="Anderson I."/>
            <person name="Liu Z."/>
            <person name="Li T."/>
            <person name="Zhao F."/>
            <person name="Overmann J."/>
            <person name="Bryant D.A."/>
            <person name="Richardson P."/>
        </authorList>
    </citation>
    <scope>NUCLEOTIDE SEQUENCE [LARGE SCALE GENOMIC DNA]</scope>
    <source>
        <strain evidence="5">DSM 271</strain>
    </source>
</reference>
<keyword evidence="2" id="KW-0808">Transferase</keyword>
<sequence>MSLKPIADIGEFGLIEKIAAICAPTIKPASGVVEGIGDDCAVYEHSPSSVQVATTDILAEHQHFDLLTTPPHHLGSKAISVNVSDICAMNALPRYALISIAMPQNTPVEMVESLYNGMAHAAKLYGTALVGGDTSSSAAGIVISVTLIGETSKENLALRSGASPGDLICVTGALGGAAAGLKVLLREKRIMMDHVQNGEPYNRDIMNNLEEYTEAIQHQLLPSARVDIIEFFHKHQIVPTSMIDISDGLSSDLRHICQQSMVGARIEEGRIPILSQARHIADEFQEDALDYALGGGEDYQLLFTLKPDNFQAIVEHRDITVIGKITPKEEGMTLNDIYGMQIDMKEIRGFDHFT</sequence>
<feature type="binding site" evidence="2">
    <location>
        <position position="85"/>
    </location>
    <ligand>
        <name>Mg(2+)</name>
        <dbReference type="ChEBI" id="CHEBI:18420"/>
        <label>2</label>
    </ligand>
</feature>
<dbReference type="EC" id="2.7.4.16" evidence="2"/>
<keyword evidence="2" id="KW-0479">Metal-binding</keyword>
<evidence type="ECO:0000256" key="1">
    <source>
        <dbReference type="ARBA" id="ARBA00022977"/>
    </source>
</evidence>
<dbReference type="GO" id="GO:0000287">
    <property type="term" value="F:magnesium ion binding"/>
    <property type="evidence" value="ECO:0007669"/>
    <property type="project" value="UniProtKB-UniRule"/>
</dbReference>
<accession>B4S4E1</accession>
<dbReference type="Gene3D" id="3.90.650.10">
    <property type="entry name" value="PurM-like C-terminal domain"/>
    <property type="match status" value="1"/>
</dbReference>
<evidence type="ECO:0000259" key="3">
    <source>
        <dbReference type="Pfam" id="PF00586"/>
    </source>
</evidence>
<feature type="binding site" evidence="2">
    <location>
        <position position="63"/>
    </location>
    <ligand>
        <name>substrate</name>
    </ligand>
</feature>
<feature type="binding site" evidence="2">
    <location>
        <position position="56"/>
    </location>
    <ligand>
        <name>Mg(2+)</name>
        <dbReference type="ChEBI" id="CHEBI:18420"/>
        <label>1</label>
    </ligand>
</feature>
<dbReference type="CDD" id="cd02194">
    <property type="entry name" value="ThiL"/>
    <property type="match status" value="1"/>
</dbReference>
<feature type="binding site" evidence="2">
    <location>
        <position position="297"/>
    </location>
    <ligand>
        <name>substrate</name>
    </ligand>
</feature>
<feature type="binding site" evidence="2">
    <location>
        <position position="39"/>
    </location>
    <ligand>
        <name>Mg(2+)</name>
        <dbReference type="ChEBI" id="CHEBI:18420"/>
        <label>3</label>
    </ligand>
</feature>
<dbReference type="Proteomes" id="UP000002725">
    <property type="component" value="Chromosome"/>
</dbReference>
<proteinExistence type="inferred from homology"/>
<keyword evidence="2 5" id="KW-0418">Kinase</keyword>
<feature type="binding site" evidence="2">
    <location>
        <position position="247"/>
    </location>
    <ligand>
        <name>Mg(2+)</name>
        <dbReference type="ChEBI" id="CHEBI:18420"/>
        <label>5</label>
    </ligand>
</feature>
<dbReference type="PIRSF" id="PIRSF005303">
    <property type="entry name" value="Thiam_monoph_kin"/>
    <property type="match status" value="1"/>
</dbReference>
<dbReference type="UniPathway" id="UPA00060">
    <property type="reaction ID" value="UER00142"/>
</dbReference>
<comment type="similarity">
    <text evidence="2">Belongs to the thiamine-monophosphate kinase family.</text>
</comment>
<dbReference type="InterPro" id="IPR036921">
    <property type="entry name" value="PurM-like_N_sf"/>
</dbReference>
<feature type="binding site" evidence="2">
    <location>
        <position position="85"/>
    </location>
    <ligand>
        <name>Mg(2+)</name>
        <dbReference type="ChEBI" id="CHEBI:18420"/>
        <label>3</label>
    </ligand>
</feature>
<gene>
    <name evidence="2" type="primary">thiL</name>
    <name evidence="5" type="ordered locus">Paes_0332</name>
</gene>
<feature type="binding site" evidence="2">
    <location>
        <position position="115"/>
    </location>
    <ligand>
        <name>ATP</name>
        <dbReference type="ChEBI" id="CHEBI:30616"/>
    </ligand>
</feature>
<feature type="binding site" evidence="2">
    <location>
        <position position="56"/>
    </location>
    <ligand>
        <name>Mg(2+)</name>
        <dbReference type="ChEBI" id="CHEBI:18420"/>
        <label>2</label>
    </ligand>
</feature>
<name>B4S4E1_PROA2</name>
<dbReference type="Gene3D" id="3.30.1330.10">
    <property type="entry name" value="PurM-like, N-terminal domain"/>
    <property type="match status" value="1"/>
</dbReference>
<dbReference type="NCBIfam" id="TIGR01379">
    <property type="entry name" value="thiL"/>
    <property type="match status" value="1"/>
</dbReference>
<dbReference type="SUPFAM" id="SSF55326">
    <property type="entry name" value="PurM N-terminal domain-like"/>
    <property type="match status" value="1"/>
</dbReference>
<dbReference type="Pfam" id="PF02769">
    <property type="entry name" value="AIRS_C"/>
    <property type="match status" value="1"/>
</dbReference>
<dbReference type="GO" id="GO:0005524">
    <property type="term" value="F:ATP binding"/>
    <property type="evidence" value="ECO:0007669"/>
    <property type="project" value="UniProtKB-UniRule"/>
</dbReference>
<dbReference type="Pfam" id="PF00586">
    <property type="entry name" value="AIRS"/>
    <property type="match status" value="1"/>
</dbReference>
<comment type="pathway">
    <text evidence="2">Cofactor biosynthesis; thiamine diphosphate biosynthesis; thiamine diphosphate from thiamine phosphate: step 1/1.</text>
</comment>
<dbReference type="GO" id="GO:0009030">
    <property type="term" value="F:thiamine-phosphate kinase activity"/>
    <property type="evidence" value="ECO:0007669"/>
    <property type="project" value="UniProtKB-UniRule"/>
</dbReference>
<dbReference type="InterPro" id="IPR036676">
    <property type="entry name" value="PurM-like_C_sf"/>
</dbReference>
<keyword evidence="1 2" id="KW-0784">Thiamine biosynthesis</keyword>
<evidence type="ECO:0000313" key="5">
    <source>
        <dbReference type="EMBL" id="ACF45389.1"/>
    </source>
</evidence>
<feature type="binding site" evidence="2">
    <location>
        <position position="85"/>
    </location>
    <ligand>
        <name>Mg(2+)</name>
        <dbReference type="ChEBI" id="CHEBI:18420"/>
        <label>4</label>
    </ligand>
</feature>
<organism evidence="5 6">
    <name type="scientific">Prosthecochloris aestuarii (strain DSM 271 / SK 413)</name>
    <dbReference type="NCBI Taxonomy" id="290512"/>
    <lineage>
        <taxon>Bacteria</taxon>
        <taxon>Pseudomonadati</taxon>
        <taxon>Chlorobiota</taxon>
        <taxon>Chlorobiia</taxon>
        <taxon>Chlorobiales</taxon>
        <taxon>Chlorobiaceae</taxon>
        <taxon>Prosthecochloris</taxon>
    </lineage>
</organism>
<comment type="catalytic activity">
    <reaction evidence="2">
        <text>thiamine phosphate + ATP = thiamine diphosphate + ADP</text>
        <dbReference type="Rhea" id="RHEA:15913"/>
        <dbReference type="ChEBI" id="CHEBI:30616"/>
        <dbReference type="ChEBI" id="CHEBI:37575"/>
        <dbReference type="ChEBI" id="CHEBI:58937"/>
        <dbReference type="ChEBI" id="CHEBI:456216"/>
        <dbReference type="EC" id="2.7.4.16"/>
    </reaction>
</comment>
<keyword evidence="6" id="KW-1185">Reference proteome</keyword>
<dbReference type="eggNOG" id="COG0611">
    <property type="taxonomic scope" value="Bacteria"/>
</dbReference>
<dbReference type="STRING" id="290512.Paes_0332"/>
<evidence type="ECO:0000313" key="6">
    <source>
        <dbReference type="Proteomes" id="UP000002725"/>
    </source>
</evidence>
<dbReference type="EMBL" id="CP001108">
    <property type="protein sequence ID" value="ACF45389.1"/>
    <property type="molecule type" value="Genomic_DNA"/>
</dbReference>
<comment type="miscellaneous">
    <text evidence="2">Reaction mechanism of ThiL seems to utilize a direct, inline transfer of the gamma-phosphate of ATP to TMP rather than a phosphorylated enzyme intermediate.</text>
</comment>
<feature type="binding site" evidence="2">
    <location>
        <position position="159"/>
    </location>
    <ligand>
        <name>ATP</name>
        <dbReference type="ChEBI" id="CHEBI:30616"/>
    </ligand>
</feature>
<feature type="binding site" evidence="2">
    <location>
        <position position="39"/>
    </location>
    <ligand>
        <name>Mg(2+)</name>
        <dbReference type="ChEBI" id="CHEBI:18420"/>
        <label>4</label>
    </ligand>
</feature>
<dbReference type="GO" id="GO:0009229">
    <property type="term" value="P:thiamine diphosphate biosynthetic process"/>
    <property type="evidence" value="ECO:0007669"/>
    <property type="project" value="UniProtKB-UniRule"/>
</dbReference>
<protein>
    <recommendedName>
        <fullName evidence="2">Thiamine-monophosphate kinase</fullName>
        <shortName evidence="2">TMP kinase</shortName>
        <shortName evidence="2">Thiamine-phosphate kinase</shortName>
        <ecNumber evidence="2">2.7.4.16</ecNumber>
    </recommendedName>
</protein>
<feature type="binding site" evidence="2">
    <location>
        <begin position="132"/>
        <end position="133"/>
    </location>
    <ligand>
        <name>ATP</name>
        <dbReference type="ChEBI" id="CHEBI:30616"/>
    </ligand>
</feature>
<dbReference type="GO" id="GO:0009228">
    <property type="term" value="P:thiamine biosynthetic process"/>
    <property type="evidence" value="ECO:0007669"/>
    <property type="project" value="UniProtKB-KW"/>
</dbReference>
<feature type="binding site" evidence="2">
    <location>
        <position position="350"/>
    </location>
    <ligand>
        <name>substrate</name>
    </ligand>
</feature>
<evidence type="ECO:0000259" key="4">
    <source>
        <dbReference type="Pfam" id="PF02769"/>
    </source>
</evidence>